<dbReference type="SUPFAM" id="SSF53335">
    <property type="entry name" value="S-adenosyl-L-methionine-dependent methyltransferases"/>
    <property type="match status" value="1"/>
</dbReference>
<feature type="domain" description="CheR-type methyltransferase" evidence="7">
    <location>
        <begin position="1"/>
        <end position="265"/>
    </location>
</feature>
<feature type="binding site" evidence="6">
    <location>
        <position position="69"/>
    </location>
    <ligand>
        <name>S-adenosyl-L-methionine</name>
        <dbReference type="ChEBI" id="CHEBI:59789"/>
    </ligand>
</feature>
<dbReference type="Gene3D" id="1.10.155.10">
    <property type="entry name" value="Chemotaxis receptor methyltransferase CheR, N-terminal domain"/>
    <property type="match status" value="1"/>
</dbReference>
<feature type="binding site" evidence="6">
    <location>
        <begin position="189"/>
        <end position="190"/>
    </location>
    <ligand>
        <name>S-adenosyl-L-methionine</name>
        <dbReference type="ChEBI" id="CHEBI:59789"/>
    </ligand>
</feature>
<sequence>MRQRFQVVTGIALADHKKMLVTGRLSKRLKYYQLSSFSQYLELLNEPANEAERQLMVDLLTTNETYFFREPNHFEYLKEQVLSEYRLKANHFKPFRVWSAACSSGEEAYSLSMLLMDILGSNIQWEIFASDVSLSMLEIAKTRYYPMVAARKMPQKYLKRFCLKGVRSQEGTLLVKPEVAERVHFRQINLNQPLPVIGSFDLIFLRNILIYYDVPARTRILKRLLPVLQEQGYLFLGHAESLTGMTDAYILKNLHPMVPTVFRKC</sequence>
<feature type="binding site" evidence="6">
    <location>
        <begin position="206"/>
        <end position="207"/>
    </location>
    <ligand>
        <name>S-adenosyl-L-methionine</name>
        <dbReference type="ChEBI" id="CHEBI:59789"/>
    </ligand>
</feature>
<keyword evidence="3 5" id="KW-0808">Transferase</keyword>
<organism evidence="8 9">
    <name type="scientific">Candidatus Venteria ishoeyi</name>
    <dbReference type="NCBI Taxonomy" id="1899563"/>
    <lineage>
        <taxon>Bacteria</taxon>
        <taxon>Pseudomonadati</taxon>
        <taxon>Pseudomonadota</taxon>
        <taxon>Gammaproteobacteria</taxon>
        <taxon>Thiotrichales</taxon>
        <taxon>Thiotrichaceae</taxon>
        <taxon>Venteria</taxon>
    </lineage>
</organism>
<feature type="binding site" evidence="6">
    <location>
        <position position="65"/>
    </location>
    <ligand>
        <name>S-adenosyl-L-methionine</name>
        <dbReference type="ChEBI" id="CHEBI:59789"/>
    </ligand>
</feature>
<feature type="binding site" evidence="6">
    <location>
        <position position="63"/>
    </location>
    <ligand>
        <name>S-adenosyl-L-methionine</name>
        <dbReference type="ChEBI" id="CHEBI:59789"/>
    </ligand>
</feature>
<evidence type="ECO:0000313" key="8">
    <source>
        <dbReference type="EMBL" id="SEH06083.1"/>
    </source>
</evidence>
<dbReference type="InterPro" id="IPR026024">
    <property type="entry name" value="Chemotaxis_MeTrfase_CheR"/>
</dbReference>
<dbReference type="InterPro" id="IPR022642">
    <property type="entry name" value="CheR_C"/>
</dbReference>
<dbReference type="EMBL" id="FMSV02000429">
    <property type="protein sequence ID" value="SEH06083.1"/>
    <property type="molecule type" value="Genomic_DNA"/>
</dbReference>
<dbReference type="SMART" id="SM00138">
    <property type="entry name" value="MeTrc"/>
    <property type="match status" value="1"/>
</dbReference>
<evidence type="ECO:0000259" key="7">
    <source>
        <dbReference type="PROSITE" id="PS50123"/>
    </source>
</evidence>
<dbReference type="Pfam" id="PF01739">
    <property type="entry name" value="CheR"/>
    <property type="match status" value="1"/>
</dbReference>
<dbReference type="GO" id="GO:0008983">
    <property type="term" value="F:protein-glutamate O-methyltransferase activity"/>
    <property type="evidence" value="ECO:0007669"/>
    <property type="project" value="UniProtKB-EC"/>
</dbReference>
<dbReference type="PRINTS" id="PR00996">
    <property type="entry name" value="CHERMTFRASE"/>
</dbReference>
<gene>
    <name evidence="8" type="primary">cheR</name>
    <name evidence="8" type="ORF">MBHS_01938</name>
</gene>
<evidence type="ECO:0000256" key="1">
    <source>
        <dbReference type="ARBA" id="ARBA00001541"/>
    </source>
</evidence>
<comment type="function">
    <text evidence="5">Methylation of the membrane-bound methyl-accepting chemotaxis proteins (MCP) to form gamma-glutamyl methyl ester residues in MCP.</text>
</comment>
<comment type="catalytic activity">
    <reaction evidence="1 5">
        <text>L-glutamyl-[protein] + S-adenosyl-L-methionine = [protein]-L-glutamate 5-O-methyl ester + S-adenosyl-L-homocysteine</text>
        <dbReference type="Rhea" id="RHEA:24452"/>
        <dbReference type="Rhea" id="RHEA-COMP:10208"/>
        <dbReference type="Rhea" id="RHEA-COMP:10311"/>
        <dbReference type="ChEBI" id="CHEBI:29973"/>
        <dbReference type="ChEBI" id="CHEBI:57856"/>
        <dbReference type="ChEBI" id="CHEBI:59789"/>
        <dbReference type="ChEBI" id="CHEBI:82795"/>
        <dbReference type="EC" id="2.1.1.80"/>
    </reaction>
</comment>
<keyword evidence="9" id="KW-1185">Reference proteome</keyword>
<dbReference type="EC" id="2.1.1.80" evidence="5"/>
<dbReference type="InterPro" id="IPR029063">
    <property type="entry name" value="SAM-dependent_MTases_sf"/>
</dbReference>
<dbReference type="GO" id="GO:0032259">
    <property type="term" value="P:methylation"/>
    <property type="evidence" value="ECO:0007669"/>
    <property type="project" value="UniProtKB-KW"/>
</dbReference>
<dbReference type="Gene3D" id="3.40.50.150">
    <property type="entry name" value="Vaccinia Virus protein VP39"/>
    <property type="match status" value="1"/>
</dbReference>
<dbReference type="PIRSF" id="PIRSF000410">
    <property type="entry name" value="CheR"/>
    <property type="match status" value="1"/>
</dbReference>
<proteinExistence type="predicted"/>
<dbReference type="AlphaFoldDB" id="A0A1H6F917"/>
<feature type="binding site" evidence="6">
    <location>
        <position position="131"/>
    </location>
    <ligand>
        <name>S-adenosyl-L-methionine</name>
        <dbReference type="ChEBI" id="CHEBI:59789"/>
    </ligand>
</feature>
<dbReference type="CDD" id="cd02440">
    <property type="entry name" value="AdoMet_MTases"/>
    <property type="match status" value="1"/>
</dbReference>
<dbReference type="PANTHER" id="PTHR24422:SF26">
    <property type="entry name" value="CHEMOTAXIS PROTEIN METHYLTRANSFERASE"/>
    <property type="match status" value="1"/>
</dbReference>
<protein>
    <recommendedName>
        <fullName evidence="5">Chemotaxis protein methyltransferase</fullName>
        <ecNumber evidence="5">2.1.1.80</ecNumber>
    </recommendedName>
</protein>
<keyword evidence="2 5" id="KW-0489">Methyltransferase</keyword>
<dbReference type="PROSITE" id="PS50123">
    <property type="entry name" value="CHER"/>
    <property type="match status" value="1"/>
</dbReference>
<keyword evidence="4 5" id="KW-0949">S-adenosyl-L-methionine</keyword>
<evidence type="ECO:0000256" key="3">
    <source>
        <dbReference type="ARBA" id="ARBA00022679"/>
    </source>
</evidence>
<dbReference type="InterPro" id="IPR036804">
    <property type="entry name" value="CheR_N_sf"/>
</dbReference>
<dbReference type="Pfam" id="PF03705">
    <property type="entry name" value="CheR_N"/>
    <property type="match status" value="1"/>
</dbReference>
<dbReference type="Proteomes" id="UP000236724">
    <property type="component" value="Unassembled WGS sequence"/>
</dbReference>
<dbReference type="SUPFAM" id="SSF47757">
    <property type="entry name" value="Chemotaxis receptor methyltransferase CheR, N-terminal domain"/>
    <property type="match status" value="1"/>
</dbReference>
<evidence type="ECO:0000256" key="6">
    <source>
        <dbReference type="PIRSR" id="PIRSR000410-1"/>
    </source>
</evidence>
<dbReference type="InterPro" id="IPR000780">
    <property type="entry name" value="CheR_MeTrfase"/>
</dbReference>
<feature type="binding site" evidence="6">
    <location>
        <position position="107"/>
    </location>
    <ligand>
        <name>S-adenosyl-L-methionine</name>
        <dbReference type="ChEBI" id="CHEBI:59789"/>
    </ligand>
</feature>
<dbReference type="InterPro" id="IPR022641">
    <property type="entry name" value="CheR_N"/>
</dbReference>
<evidence type="ECO:0000256" key="5">
    <source>
        <dbReference type="PIRNR" id="PIRNR000410"/>
    </source>
</evidence>
<evidence type="ECO:0000313" key="9">
    <source>
        <dbReference type="Proteomes" id="UP000236724"/>
    </source>
</evidence>
<dbReference type="InterPro" id="IPR050903">
    <property type="entry name" value="Bact_Chemotaxis_MeTrfase"/>
</dbReference>
<reference evidence="8 9" key="1">
    <citation type="submission" date="2016-10" db="EMBL/GenBank/DDBJ databases">
        <authorList>
            <person name="de Groot N.N."/>
        </authorList>
    </citation>
    <scope>NUCLEOTIDE SEQUENCE [LARGE SCALE GENOMIC DNA]</scope>
    <source>
        <strain evidence="8">MBHS1</strain>
    </source>
</reference>
<accession>A0A1H6F917</accession>
<dbReference type="PANTHER" id="PTHR24422">
    <property type="entry name" value="CHEMOTAXIS PROTEIN METHYLTRANSFERASE"/>
    <property type="match status" value="1"/>
</dbReference>
<name>A0A1H6F917_9GAMM</name>
<evidence type="ECO:0000256" key="4">
    <source>
        <dbReference type="ARBA" id="ARBA00022691"/>
    </source>
</evidence>
<evidence type="ECO:0000256" key="2">
    <source>
        <dbReference type="ARBA" id="ARBA00022603"/>
    </source>
</evidence>